<proteinExistence type="predicted"/>
<name>A0ABQ5ERW9_9ASTR</name>
<dbReference type="Proteomes" id="UP001151760">
    <property type="component" value="Unassembled WGS sequence"/>
</dbReference>
<reference evidence="2" key="1">
    <citation type="journal article" date="2022" name="Int. J. Mol. Sci.">
        <title>Draft Genome of Tanacetum Coccineum: Genomic Comparison of Closely Related Tanacetum-Family Plants.</title>
        <authorList>
            <person name="Yamashiro T."/>
            <person name="Shiraishi A."/>
            <person name="Nakayama K."/>
            <person name="Satake H."/>
        </authorList>
    </citation>
    <scope>NUCLEOTIDE SEQUENCE</scope>
</reference>
<keyword evidence="3" id="KW-1185">Reference proteome</keyword>
<evidence type="ECO:0000313" key="3">
    <source>
        <dbReference type="Proteomes" id="UP001151760"/>
    </source>
</evidence>
<evidence type="ECO:0000313" key="2">
    <source>
        <dbReference type="EMBL" id="GJT53385.1"/>
    </source>
</evidence>
<dbReference type="EMBL" id="BQNB010016582">
    <property type="protein sequence ID" value="GJT53385.1"/>
    <property type="molecule type" value="Genomic_DNA"/>
</dbReference>
<feature type="compositionally biased region" description="Acidic residues" evidence="1">
    <location>
        <begin position="106"/>
        <end position="116"/>
    </location>
</feature>
<accession>A0ABQ5ERW9</accession>
<gene>
    <name evidence="2" type="ORF">Tco_0988439</name>
</gene>
<feature type="region of interest" description="Disordered" evidence="1">
    <location>
        <begin position="80"/>
        <end position="116"/>
    </location>
</feature>
<comment type="caution">
    <text evidence="2">The sequence shown here is derived from an EMBL/GenBank/DDBJ whole genome shotgun (WGS) entry which is preliminary data.</text>
</comment>
<evidence type="ECO:0000256" key="1">
    <source>
        <dbReference type="SAM" id="MobiDB-lite"/>
    </source>
</evidence>
<organism evidence="2 3">
    <name type="scientific">Tanacetum coccineum</name>
    <dbReference type="NCBI Taxonomy" id="301880"/>
    <lineage>
        <taxon>Eukaryota</taxon>
        <taxon>Viridiplantae</taxon>
        <taxon>Streptophyta</taxon>
        <taxon>Embryophyta</taxon>
        <taxon>Tracheophyta</taxon>
        <taxon>Spermatophyta</taxon>
        <taxon>Magnoliopsida</taxon>
        <taxon>eudicotyledons</taxon>
        <taxon>Gunneridae</taxon>
        <taxon>Pentapetalae</taxon>
        <taxon>asterids</taxon>
        <taxon>campanulids</taxon>
        <taxon>Asterales</taxon>
        <taxon>Asteraceae</taxon>
        <taxon>Asteroideae</taxon>
        <taxon>Anthemideae</taxon>
        <taxon>Anthemidinae</taxon>
        <taxon>Tanacetum</taxon>
    </lineage>
</organism>
<sequence length="442" mass="50136">MSIEINKKKELRQLEQIANLSSRRFNFIYDDDDDYEESTVPLNEITYQIPPSIAITPVLPTMEPNDSLIMRNEELSTIPEKESNEFIKSSVEDLVPIPSESKDSSESDDDESSEMIEDQNSIHHLSGSPTPSSDHVVAFLAPSLTPTGDSDFLLEETDDFISLDESISPDIDDGVYDSEGDTLFLEKLLNDDPLTSPKVDEDIFDPEGDIRLLERLLNLDSTKYLPPPHELNNEIFDPERDILILENLLKNDPSEAKNFEIDSLIKGPSDTFLMRDEDIKLNPPMDVDNLVPIPMVSEKPLDPILETSKTTITNPLFDFDSEFTLISDNPILDIQNKESDEFKMETIMDKVQINNIQSTVQIPPSYGKLSIDITIPNPIVPLSRFRYGIFGDYHLFETLGPKLFSYISYYLSLDFPKEYLLLVDENGIFDPGTSIVHLFLNL</sequence>
<protein>
    <submittedName>
        <fullName evidence="2">Uncharacterized protein</fullName>
    </submittedName>
</protein>
<reference evidence="2" key="2">
    <citation type="submission" date="2022-01" db="EMBL/GenBank/DDBJ databases">
        <authorList>
            <person name="Yamashiro T."/>
            <person name="Shiraishi A."/>
            <person name="Satake H."/>
            <person name="Nakayama K."/>
        </authorList>
    </citation>
    <scope>NUCLEOTIDE SEQUENCE</scope>
</reference>